<evidence type="ECO:0000256" key="1">
    <source>
        <dbReference type="ARBA" id="ARBA00007435"/>
    </source>
</evidence>
<reference evidence="3 4" key="1">
    <citation type="journal article" date="2015" name="Nature">
        <title>rRNA introns, odd ribosomes, and small enigmatic genomes across a large radiation of phyla.</title>
        <authorList>
            <person name="Brown C.T."/>
            <person name="Hug L.A."/>
            <person name="Thomas B.C."/>
            <person name="Sharon I."/>
            <person name="Castelle C.J."/>
            <person name="Singh A."/>
            <person name="Wilkins M.J."/>
            <person name="Williams K.H."/>
            <person name="Banfield J.F."/>
        </authorList>
    </citation>
    <scope>NUCLEOTIDE SEQUENCE [LARGE SCALE GENOMIC DNA]</scope>
</reference>
<name>A0A0G1L596_9BACT</name>
<dbReference type="Pfam" id="PF01541">
    <property type="entry name" value="GIY-YIG"/>
    <property type="match status" value="1"/>
</dbReference>
<dbReference type="InterPro" id="IPR000305">
    <property type="entry name" value="GIY-YIG_endonuc"/>
</dbReference>
<accession>A0A0G1L596</accession>
<dbReference type="PROSITE" id="PS50164">
    <property type="entry name" value="GIY_YIG"/>
    <property type="match status" value="1"/>
</dbReference>
<protein>
    <recommendedName>
        <fullName evidence="2">GIY-YIG domain-containing protein</fullName>
    </recommendedName>
</protein>
<evidence type="ECO:0000259" key="2">
    <source>
        <dbReference type="PROSITE" id="PS50164"/>
    </source>
</evidence>
<dbReference type="InterPro" id="IPR050190">
    <property type="entry name" value="UPF0213_domain"/>
</dbReference>
<proteinExistence type="inferred from homology"/>
<feature type="domain" description="GIY-YIG" evidence="2">
    <location>
        <begin position="52"/>
        <end position="131"/>
    </location>
</feature>
<dbReference type="Proteomes" id="UP000033945">
    <property type="component" value="Unassembled WGS sequence"/>
</dbReference>
<organism evidence="3 4">
    <name type="scientific">Candidatus Giovannonibacteria bacterium GW2011_GWA2_44_26</name>
    <dbReference type="NCBI Taxonomy" id="1618648"/>
    <lineage>
        <taxon>Bacteria</taxon>
        <taxon>Candidatus Giovannoniibacteriota</taxon>
    </lineage>
</organism>
<sequence>MENQSLVARRQKRGQSLVCRFDFGPIPRSSGHSLPLRFRQKIGVRGLPPHQLMFYVYVLKSKKDGEFYIGSTNDLRRRFKEHNDGKVFSTKSHIPFEIIYYEAYKKEEDARRRESNLKLRSRAFAQLKKRIGASSKT</sequence>
<dbReference type="PANTHER" id="PTHR34477:SF5">
    <property type="entry name" value="BSL5627 PROTEIN"/>
    <property type="match status" value="1"/>
</dbReference>
<comment type="similarity">
    <text evidence="1">Belongs to the UPF0213 family.</text>
</comment>
<dbReference type="PANTHER" id="PTHR34477">
    <property type="entry name" value="UPF0213 PROTEIN YHBQ"/>
    <property type="match status" value="1"/>
</dbReference>
<evidence type="ECO:0000313" key="3">
    <source>
        <dbReference type="EMBL" id="KKT63802.1"/>
    </source>
</evidence>
<dbReference type="AlphaFoldDB" id="A0A0G1L596"/>
<comment type="caution">
    <text evidence="3">The sequence shown here is derived from an EMBL/GenBank/DDBJ whole genome shotgun (WGS) entry which is preliminary data.</text>
</comment>
<dbReference type="SMART" id="SM00465">
    <property type="entry name" value="GIYc"/>
    <property type="match status" value="1"/>
</dbReference>
<gene>
    <name evidence="3" type="ORF">UW55_C0001G0095</name>
</gene>
<dbReference type="SUPFAM" id="SSF82771">
    <property type="entry name" value="GIY-YIG endonuclease"/>
    <property type="match status" value="1"/>
</dbReference>
<dbReference type="Gene3D" id="3.40.1440.10">
    <property type="entry name" value="GIY-YIG endonuclease"/>
    <property type="match status" value="1"/>
</dbReference>
<dbReference type="InterPro" id="IPR035901">
    <property type="entry name" value="GIY-YIG_endonuc_sf"/>
</dbReference>
<evidence type="ECO:0000313" key="4">
    <source>
        <dbReference type="Proteomes" id="UP000033945"/>
    </source>
</evidence>
<dbReference type="CDD" id="cd10449">
    <property type="entry name" value="GIY-YIG_SLX1_like"/>
    <property type="match status" value="1"/>
</dbReference>
<dbReference type="EMBL" id="LCIT01000001">
    <property type="protein sequence ID" value="KKT63802.1"/>
    <property type="molecule type" value="Genomic_DNA"/>
</dbReference>